<dbReference type="Proteomes" id="UP000807371">
    <property type="component" value="Unassembled WGS sequence"/>
</dbReference>
<evidence type="ECO:0000313" key="7">
    <source>
        <dbReference type="EMBL" id="MBH5335313.1"/>
    </source>
</evidence>
<dbReference type="RefSeq" id="WP_197988888.1">
    <property type="nucleotide sequence ID" value="NZ_JACYXC010000001.1"/>
</dbReference>
<evidence type="ECO:0000256" key="3">
    <source>
        <dbReference type="ARBA" id="ARBA00022840"/>
    </source>
</evidence>
<comment type="similarity">
    <text evidence="1">Belongs to the protein kinase superfamily. STE Ser/Thr protein kinase family. STE20 subfamily.</text>
</comment>
<dbReference type="Gene3D" id="3.30.200.20">
    <property type="entry name" value="Phosphorylase Kinase, domain 1"/>
    <property type="match status" value="1"/>
</dbReference>
<evidence type="ECO:0000313" key="8">
    <source>
        <dbReference type="Proteomes" id="UP000807371"/>
    </source>
</evidence>
<keyword evidence="3" id="KW-0067">ATP-binding</keyword>
<evidence type="ECO:0000259" key="6">
    <source>
        <dbReference type="PROSITE" id="PS50011"/>
    </source>
</evidence>
<feature type="compositionally biased region" description="Low complexity" evidence="4">
    <location>
        <begin position="56"/>
        <end position="65"/>
    </location>
</feature>
<keyword evidence="8" id="KW-1185">Reference proteome</keyword>
<feature type="compositionally biased region" description="Low complexity" evidence="4">
    <location>
        <begin position="579"/>
        <end position="594"/>
    </location>
</feature>
<feature type="compositionally biased region" description="Low complexity" evidence="4">
    <location>
        <begin position="257"/>
        <end position="270"/>
    </location>
</feature>
<dbReference type="EMBL" id="JACYXC010000001">
    <property type="protein sequence ID" value="MBH5335313.1"/>
    <property type="molecule type" value="Genomic_DNA"/>
</dbReference>
<dbReference type="PROSITE" id="PS50011">
    <property type="entry name" value="PROTEIN_KINASE_DOM"/>
    <property type="match status" value="1"/>
</dbReference>
<feature type="region of interest" description="Disordered" evidence="4">
    <location>
        <begin position="1"/>
        <end position="25"/>
    </location>
</feature>
<feature type="region of interest" description="Disordered" evidence="4">
    <location>
        <begin position="202"/>
        <end position="335"/>
    </location>
</feature>
<keyword evidence="2" id="KW-0547">Nucleotide-binding</keyword>
<protein>
    <submittedName>
        <fullName evidence="7">Serine/threonine protein kinase</fullName>
    </submittedName>
</protein>
<evidence type="ECO:0000256" key="5">
    <source>
        <dbReference type="SAM" id="Phobius"/>
    </source>
</evidence>
<feature type="transmembrane region" description="Helical" evidence="5">
    <location>
        <begin position="549"/>
        <end position="572"/>
    </location>
</feature>
<gene>
    <name evidence="7" type="ORF">IHE55_11115</name>
</gene>
<evidence type="ECO:0000256" key="2">
    <source>
        <dbReference type="ARBA" id="ARBA00022741"/>
    </source>
</evidence>
<dbReference type="PANTHER" id="PTHR45832">
    <property type="entry name" value="SERINE/THREONINE-PROTEIN KINASE SAMKA-RELATED-RELATED"/>
    <property type="match status" value="1"/>
</dbReference>
<keyword evidence="5" id="KW-0472">Membrane</keyword>
<accession>A0ABS0NJH9</accession>
<keyword evidence="7" id="KW-0808">Transferase</keyword>
<feature type="compositionally biased region" description="Basic and acidic residues" evidence="4">
    <location>
        <begin position="526"/>
        <end position="535"/>
    </location>
</feature>
<keyword evidence="7" id="KW-0418">Kinase</keyword>
<feature type="domain" description="Protein kinase" evidence="6">
    <location>
        <begin position="1"/>
        <end position="451"/>
    </location>
</feature>
<dbReference type="InterPro" id="IPR051931">
    <property type="entry name" value="PAK3-like"/>
</dbReference>
<name>A0ABS0NJH9_9ACTN</name>
<dbReference type="Gene3D" id="1.10.510.10">
    <property type="entry name" value="Transferase(Phosphotransferase) domain 1"/>
    <property type="match status" value="2"/>
</dbReference>
<feature type="compositionally biased region" description="Basic and acidic residues" evidence="4">
    <location>
        <begin position="595"/>
        <end position="609"/>
    </location>
</feature>
<keyword evidence="7" id="KW-0723">Serine/threonine-protein kinase</keyword>
<keyword evidence="5" id="KW-0812">Transmembrane</keyword>
<proteinExistence type="inferred from homology"/>
<feature type="region of interest" description="Disordered" evidence="4">
    <location>
        <begin position="55"/>
        <end position="89"/>
    </location>
</feature>
<keyword evidence="5" id="KW-1133">Transmembrane helix</keyword>
<dbReference type="Pfam" id="PF07714">
    <property type="entry name" value="PK_Tyr_Ser-Thr"/>
    <property type="match status" value="1"/>
</dbReference>
<dbReference type="SMART" id="SM00220">
    <property type="entry name" value="S_TKc"/>
    <property type="match status" value="1"/>
</dbReference>
<evidence type="ECO:0000256" key="4">
    <source>
        <dbReference type="SAM" id="MobiDB-lite"/>
    </source>
</evidence>
<dbReference type="InterPro" id="IPR000719">
    <property type="entry name" value="Prot_kinase_dom"/>
</dbReference>
<dbReference type="InterPro" id="IPR001245">
    <property type="entry name" value="Ser-Thr/Tyr_kinase_cat_dom"/>
</dbReference>
<reference evidence="7 8" key="1">
    <citation type="submission" date="2020-09" db="EMBL/GenBank/DDBJ databases">
        <title>Biosynthesis of the nuclear factor of activated T cells inhibitor NFAT-133 and its congeners in Streptomyces pactum.</title>
        <authorList>
            <person name="Zhou W."/>
            <person name="Posri P."/>
            <person name="Abugrain M.E."/>
            <person name="Weisberg A.J."/>
            <person name="Chang J.H."/>
            <person name="Mahmud T."/>
        </authorList>
    </citation>
    <scope>NUCLEOTIDE SEQUENCE [LARGE SCALE GENOMIC DNA]</scope>
    <source>
        <strain evidence="7 8">ATCC 27456</strain>
    </source>
</reference>
<dbReference type="GO" id="GO:0004674">
    <property type="term" value="F:protein serine/threonine kinase activity"/>
    <property type="evidence" value="ECO:0007669"/>
    <property type="project" value="UniProtKB-KW"/>
</dbReference>
<feature type="region of interest" description="Disordered" evidence="4">
    <location>
        <begin position="495"/>
        <end position="543"/>
    </location>
</feature>
<dbReference type="SUPFAM" id="SSF56112">
    <property type="entry name" value="Protein kinase-like (PK-like)"/>
    <property type="match status" value="1"/>
</dbReference>
<sequence length="770" mass="80433">MDDYAGRVLADRYRLPLPPPDGPEPLTVRAWDTYSGQRVLLRRIPLPEVVEAELVGGAPADASGRPGPGGPDDGSGRPARSASRDAHDPVVRRAVDAATAAASLPDHPRLDQVFHVFAEDGDLWIVSEFVAGRPLAALLAEGPLSPHRAAEVAADVLTALRAVHAHGWVHRNITADTVVICEDGRAMLTGLAAAAAEEALCGHDPVPPAPPAPLSPPDRHRGPGRPGDGGRVPRARDAGYADGRGGTPGTGARDEGGAAPAPRGAVPQPRTGDAVVAPAGRDPHPRGTAGAAPAARGPLAPRPLGSGPAGSDVPAGAPDGGRPDRAPAGRRGPATPLAAERARLARLALVGAVTERWAPEQAGPAHAGPPPADTPATDLWAVGALLFRAVRGHAPYPEDDPVALVREVATRAPAHADGCGPLRPLVEALLGRDPAARPDAEDVRARLRALVRSAPEPEVGSRTVVVPHPDSGGPAGARRLPVVRRRGPLVRRARTRGPVVPRARRRAVRPAEAPPSREPAAIRIPDAPRRSRGPREPAIGRGRRHPRNLGLVLLLAILALLVAGVLFAVLFLPESEPSGTDGARRPAPAGGTADRPGDGGRADDGRGDGRSPQTTRPPGLPRGFVVRDDPAGFRVAVPGSWTRRGENDRGQVRYRGGDFELLVVAGRDRATEVGTDPMAYQQTREPELAAFRASSWSSASQLRRTDVGRTATAEGEFRWRDAGGRQVCARNLAMLLAGRYHIVQVIGPADEPEAVARYFRHAVARYAAAG</sequence>
<evidence type="ECO:0000256" key="1">
    <source>
        <dbReference type="ARBA" id="ARBA00008874"/>
    </source>
</evidence>
<feature type="region of interest" description="Disordered" evidence="4">
    <location>
        <begin position="576"/>
        <end position="627"/>
    </location>
</feature>
<feature type="compositionally biased region" description="Pro residues" evidence="4">
    <location>
        <begin position="205"/>
        <end position="216"/>
    </location>
</feature>
<comment type="caution">
    <text evidence="7">The sequence shown here is derived from an EMBL/GenBank/DDBJ whole genome shotgun (WGS) entry which is preliminary data.</text>
</comment>
<organism evidence="7 8">
    <name type="scientific">Streptomyces pactum</name>
    <dbReference type="NCBI Taxonomy" id="68249"/>
    <lineage>
        <taxon>Bacteria</taxon>
        <taxon>Bacillati</taxon>
        <taxon>Actinomycetota</taxon>
        <taxon>Actinomycetes</taxon>
        <taxon>Kitasatosporales</taxon>
        <taxon>Streptomycetaceae</taxon>
        <taxon>Streptomyces</taxon>
    </lineage>
</organism>
<feature type="compositionally biased region" description="Low complexity" evidence="4">
    <location>
        <begin position="286"/>
        <end position="305"/>
    </location>
</feature>
<dbReference type="InterPro" id="IPR011009">
    <property type="entry name" value="Kinase-like_dom_sf"/>
</dbReference>
<dbReference type="PANTHER" id="PTHR45832:SF22">
    <property type="entry name" value="SERINE_THREONINE-PROTEIN KINASE SAMKA-RELATED"/>
    <property type="match status" value="1"/>
</dbReference>
<feature type="region of interest" description="Disordered" evidence="4">
    <location>
        <begin position="460"/>
        <end position="479"/>
    </location>
</feature>